<evidence type="ECO:0000313" key="3">
    <source>
        <dbReference type="Proteomes" id="UP000280197"/>
    </source>
</evidence>
<dbReference type="KEGG" id="saqu:EJC51_44595"/>
<dbReference type="RefSeq" id="WP_126276341.1">
    <property type="nucleotide sequence ID" value="NZ_CP034463.1"/>
</dbReference>
<sequence length="111" mass="11926">MGTHITVSPGGYAATLTVHDDIDDRVRPAIESAASGLPPSVRRLTLDLVGVGFTDSALLHLLLTVDGCVARRGGLFRIVGLRPQPRRLLALAADVRPEPHWEVYLRSPGPN</sequence>
<evidence type="ECO:0000313" key="2">
    <source>
        <dbReference type="EMBL" id="AZP22539.1"/>
    </source>
</evidence>
<dbReference type="AlphaFoldDB" id="A0A3S9IDX9"/>
<keyword evidence="3" id="KW-1185">Reference proteome</keyword>
<feature type="domain" description="STAS" evidence="1">
    <location>
        <begin position="20"/>
        <end position="89"/>
    </location>
</feature>
<organism evidence="2 3">
    <name type="scientific">Streptomyces aquilus</name>
    <dbReference type="NCBI Taxonomy" id="2548456"/>
    <lineage>
        <taxon>Bacteria</taxon>
        <taxon>Bacillati</taxon>
        <taxon>Actinomycetota</taxon>
        <taxon>Actinomycetes</taxon>
        <taxon>Kitasatosporales</taxon>
        <taxon>Streptomycetaceae</taxon>
        <taxon>Streptomyces</taxon>
    </lineage>
</organism>
<accession>A0A3S9IDX9</accession>
<dbReference type="Gene3D" id="3.30.750.24">
    <property type="entry name" value="STAS domain"/>
    <property type="match status" value="1"/>
</dbReference>
<dbReference type="Pfam" id="PF13466">
    <property type="entry name" value="STAS_2"/>
    <property type="match status" value="1"/>
</dbReference>
<dbReference type="EMBL" id="CP034463">
    <property type="protein sequence ID" value="AZP22539.1"/>
    <property type="molecule type" value="Genomic_DNA"/>
</dbReference>
<name>A0A3S9IDX9_9ACTN</name>
<dbReference type="CDD" id="cd07043">
    <property type="entry name" value="STAS_anti-anti-sigma_factors"/>
    <property type="match status" value="1"/>
</dbReference>
<dbReference type="InterPro" id="IPR058548">
    <property type="entry name" value="MlaB-like_STAS"/>
</dbReference>
<proteinExistence type="predicted"/>
<dbReference type="InterPro" id="IPR036513">
    <property type="entry name" value="STAS_dom_sf"/>
</dbReference>
<dbReference type="PROSITE" id="PS50801">
    <property type="entry name" value="STAS"/>
    <property type="match status" value="1"/>
</dbReference>
<reference evidence="2 3" key="1">
    <citation type="submission" date="2018-12" db="EMBL/GenBank/DDBJ databases">
        <authorList>
            <person name="Li K."/>
        </authorList>
    </citation>
    <scope>NUCLEOTIDE SEQUENCE [LARGE SCALE GENOMIC DNA]</scope>
    <source>
        <strain evidence="3">CR22</strain>
    </source>
</reference>
<evidence type="ECO:0000259" key="1">
    <source>
        <dbReference type="PROSITE" id="PS50801"/>
    </source>
</evidence>
<protein>
    <submittedName>
        <fullName evidence="2">Anti-sigma factor antagonist</fullName>
    </submittedName>
</protein>
<dbReference type="Proteomes" id="UP000280197">
    <property type="component" value="Chromosome"/>
</dbReference>
<dbReference type="SUPFAM" id="SSF52091">
    <property type="entry name" value="SpoIIaa-like"/>
    <property type="match status" value="1"/>
</dbReference>
<gene>
    <name evidence="2" type="ORF">EJC51_44595</name>
</gene>
<dbReference type="InterPro" id="IPR002645">
    <property type="entry name" value="STAS_dom"/>
</dbReference>